<evidence type="ECO:0000256" key="1">
    <source>
        <dbReference type="SAM" id="MobiDB-lite"/>
    </source>
</evidence>
<dbReference type="EMBL" id="JANAVB010039220">
    <property type="protein sequence ID" value="KAJ6799762.1"/>
    <property type="molecule type" value="Genomic_DNA"/>
</dbReference>
<dbReference type="AlphaFoldDB" id="A0AAX6E6P3"/>
<feature type="compositionally biased region" description="Basic residues" evidence="1">
    <location>
        <begin position="24"/>
        <end position="33"/>
    </location>
</feature>
<proteinExistence type="predicted"/>
<sequence length="108" mass="11282">MQRRCRPVGADVATSDGGGDAIRQKRLNTRGRSHCGVPGRSGGWCPSPTTSSHRSWTRAGRRLEGGCVPLAMVVRRPMSTSGPATASRGGGRGATVARPSAASRKRGR</sequence>
<protein>
    <submittedName>
        <fullName evidence="2">Pollen-specific leucine-rich repeat extensin-like protein 3</fullName>
    </submittedName>
</protein>
<feature type="region of interest" description="Disordered" evidence="1">
    <location>
        <begin position="76"/>
        <end position="108"/>
    </location>
</feature>
<organism evidence="2 3">
    <name type="scientific">Iris pallida</name>
    <name type="common">Sweet iris</name>
    <dbReference type="NCBI Taxonomy" id="29817"/>
    <lineage>
        <taxon>Eukaryota</taxon>
        <taxon>Viridiplantae</taxon>
        <taxon>Streptophyta</taxon>
        <taxon>Embryophyta</taxon>
        <taxon>Tracheophyta</taxon>
        <taxon>Spermatophyta</taxon>
        <taxon>Magnoliopsida</taxon>
        <taxon>Liliopsida</taxon>
        <taxon>Asparagales</taxon>
        <taxon>Iridaceae</taxon>
        <taxon>Iridoideae</taxon>
        <taxon>Irideae</taxon>
        <taxon>Iris</taxon>
    </lineage>
</organism>
<reference evidence="2" key="2">
    <citation type="submission" date="2023-04" db="EMBL/GenBank/DDBJ databases">
        <authorList>
            <person name="Bruccoleri R.E."/>
            <person name="Oakeley E.J."/>
            <person name="Faust A.-M."/>
            <person name="Dessus-Babus S."/>
            <person name="Altorfer M."/>
            <person name="Burckhardt D."/>
            <person name="Oertli M."/>
            <person name="Naumann U."/>
            <person name="Petersen F."/>
            <person name="Wong J."/>
        </authorList>
    </citation>
    <scope>NUCLEOTIDE SEQUENCE</scope>
    <source>
        <strain evidence="2">GSM-AAB239-AS_SAM_17_03QT</strain>
        <tissue evidence="2">Leaf</tissue>
    </source>
</reference>
<evidence type="ECO:0000313" key="2">
    <source>
        <dbReference type="EMBL" id="KAJ6799762.1"/>
    </source>
</evidence>
<keyword evidence="3" id="KW-1185">Reference proteome</keyword>
<evidence type="ECO:0000313" key="3">
    <source>
        <dbReference type="Proteomes" id="UP001140949"/>
    </source>
</evidence>
<reference evidence="2" key="1">
    <citation type="journal article" date="2023" name="GigaByte">
        <title>Genome assembly of the bearded iris, Iris pallida Lam.</title>
        <authorList>
            <person name="Bruccoleri R.E."/>
            <person name="Oakeley E.J."/>
            <person name="Faust A.M.E."/>
            <person name="Altorfer M."/>
            <person name="Dessus-Babus S."/>
            <person name="Burckhardt D."/>
            <person name="Oertli M."/>
            <person name="Naumann U."/>
            <person name="Petersen F."/>
            <person name="Wong J."/>
        </authorList>
    </citation>
    <scope>NUCLEOTIDE SEQUENCE</scope>
    <source>
        <strain evidence="2">GSM-AAB239-AS_SAM_17_03QT</strain>
    </source>
</reference>
<comment type="caution">
    <text evidence="2">The sequence shown here is derived from an EMBL/GenBank/DDBJ whole genome shotgun (WGS) entry which is preliminary data.</text>
</comment>
<accession>A0AAX6E6P3</accession>
<dbReference type="Proteomes" id="UP001140949">
    <property type="component" value="Unassembled WGS sequence"/>
</dbReference>
<name>A0AAX6E6P3_IRIPA</name>
<gene>
    <name evidence="2" type="ORF">M6B38_203440</name>
</gene>
<feature type="region of interest" description="Disordered" evidence="1">
    <location>
        <begin position="1"/>
        <end position="58"/>
    </location>
</feature>